<reference evidence="1" key="1">
    <citation type="journal article" date="2015" name="Nature">
        <title>Complex archaea that bridge the gap between prokaryotes and eukaryotes.</title>
        <authorList>
            <person name="Spang A."/>
            <person name="Saw J.H."/>
            <person name="Jorgensen S.L."/>
            <person name="Zaremba-Niedzwiedzka K."/>
            <person name="Martijn J."/>
            <person name="Lind A.E."/>
            <person name="van Eijk R."/>
            <person name="Schleper C."/>
            <person name="Guy L."/>
            <person name="Ettema T.J."/>
        </authorList>
    </citation>
    <scope>NUCLEOTIDE SEQUENCE</scope>
</reference>
<dbReference type="EMBL" id="LAZR01009271">
    <property type="protein sequence ID" value="KKM73642.1"/>
    <property type="molecule type" value="Genomic_DNA"/>
</dbReference>
<protein>
    <submittedName>
        <fullName evidence="1">Uncharacterized protein</fullName>
    </submittedName>
</protein>
<comment type="caution">
    <text evidence="1">The sequence shown here is derived from an EMBL/GenBank/DDBJ whole genome shotgun (WGS) entry which is preliminary data.</text>
</comment>
<name>A0A0F9MWM6_9ZZZZ</name>
<proteinExistence type="predicted"/>
<accession>A0A0F9MWM6</accession>
<organism evidence="1">
    <name type="scientific">marine sediment metagenome</name>
    <dbReference type="NCBI Taxonomy" id="412755"/>
    <lineage>
        <taxon>unclassified sequences</taxon>
        <taxon>metagenomes</taxon>
        <taxon>ecological metagenomes</taxon>
    </lineage>
</organism>
<dbReference type="AlphaFoldDB" id="A0A0F9MWM6"/>
<gene>
    <name evidence="1" type="ORF">LCGC14_1408310</name>
</gene>
<sequence>MIYDRFEGAFHSVQLWADPWPRRVKVIKMYDNDCLSGHGWISLNEYATHKEALTAARYARNLMAQGETDDAIFTLFGHILPQPAS</sequence>
<evidence type="ECO:0000313" key="1">
    <source>
        <dbReference type="EMBL" id="KKM73642.1"/>
    </source>
</evidence>